<keyword evidence="1 5" id="KW-1277">Toxin-antitoxin system</keyword>
<dbReference type="Pfam" id="PF01850">
    <property type="entry name" value="PIN"/>
    <property type="match status" value="1"/>
</dbReference>
<comment type="similarity">
    <text evidence="5">Belongs to the PINc/VapC protein family.</text>
</comment>
<feature type="domain" description="PIN" evidence="6">
    <location>
        <begin position="10"/>
        <end position="136"/>
    </location>
</feature>
<sequence>MPSMNPAERVFLDAGLFIGALLAGDPRHVEARGIVEAARQGRLAACTSVGVLAEVYAALTWVGALPPQRPVDAAAAVRALAAVPSGILTLETGLPAGLRMLELAARHGLTARRIHDARHAATALVCGVYRVFTYDSEDWQVFSPDGIVIAGPPSVLQVPTH</sequence>
<feature type="binding site" evidence="5">
    <location>
        <position position="13"/>
    </location>
    <ligand>
        <name>Mg(2+)</name>
        <dbReference type="ChEBI" id="CHEBI:18420"/>
    </ligand>
</feature>
<comment type="cofactor">
    <cofactor evidence="5">
        <name>Mg(2+)</name>
        <dbReference type="ChEBI" id="CHEBI:18420"/>
    </cofactor>
</comment>
<dbReference type="InterPro" id="IPR022907">
    <property type="entry name" value="VapC_family"/>
</dbReference>
<evidence type="ECO:0000256" key="1">
    <source>
        <dbReference type="ARBA" id="ARBA00022649"/>
    </source>
</evidence>
<keyword evidence="4 5" id="KW-0378">Hydrolase</keyword>
<keyword evidence="5" id="KW-0460">Magnesium</keyword>
<dbReference type="HAMAP" id="MF_00265">
    <property type="entry name" value="VapC_Nob1"/>
    <property type="match status" value="1"/>
</dbReference>
<dbReference type="KEGG" id="tsy:THSYN_27845"/>
<evidence type="ECO:0000256" key="4">
    <source>
        <dbReference type="ARBA" id="ARBA00022801"/>
    </source>
</evidence>
<feature type="binding site" evidence="5">
    <location>
        <position position="116"/>
    </location>
    <ligand>
        <name>Mg(2+)</name>
        <dbReference type="ChEBI" id="CHEBI:18420"/>
    </ligand>
</feature>
<evidence type="ECO:0000256" key="5">
    <source>
        <dbReference type="HAMAP-Rule" id="MF_00265"/>
    </source>
</evidence>
<accession>A0A2K8UFM4</accession>
<dbReference type="AlphaFoldDB" id="A0A2K8UFM4"/>
<dbReference type="GO" id="GO:0090729">
    <property type="term" value="F:toxin activity"/>
    <property type="evidence" value="ECO:0007669"/>
    <property type="project" value="UniProtKB-KW"/>
</dbReference>
<keyword evidence="8" id="KW-1185">Reference proteome</keyword>
<dbReference type="EMBL" id="CP020370">
    <property type="protein sequence ID" value="AUB84373.1"/>
    <property type="molecule type" value="Genomic_DNA"/>
</dbReference>
<keyword evidence="2 5" id="KW-0540">Nuclease</keyword>
<evidence type="ECO:0000313" key="7">
    <source>
        <dbReference type="EMBL" id="AUB84373.1"/>
    </source>
</evidence>
<proteinExistence type="inferred from homology"/>
<name>A0A2K8UFM4_9GAMM</name>
<evidence type="ECO:0000313" key="8">
    <source>
        <dbReference type="Proteomes" id="UP000232638"/>
    </source>
</evidence>
<reference evidence="7 8" key="1">
    <citation type="submission" date="2017-03" db="EMBL/GenBank/DDBJ databases">
        <title>Complete genome sequence of Candidatus 'Thiodictyon syntrophicum' sp. nov. strain Cad16T, a photolithoautotroph purple sulfur bacterium isolated from an alpine meromictic lake.</title>
        <authorList>
            <person name="Luedin S.M."/>
            <person name="Pothier J.F."/>
            <person name="Danza F."/>
            <person name="Storelli N."/>
            <person name="Wittwer M."/>
            <person name="Tonolla M."/>
        </authorList>
    </citation>
    <scope>NUCLEOTIDE SEQUENCE [LARGE SCALE GENOMIC DNA]</scope>
    <source>
        <strain evidence="7 8">Cad16T</strain>
    </source>
</reference>
<dbReference type="Gene3D" id="3.40.50.1010">
    <property type="entry name" value="5'-nuclease"/>
    <property type="match status" value="1"/>
</dbReference>
<dbReference type="SUPFAM" id="SSF88723">
    <property type="entry name" value="PIN domain-like"/>
    <property type="match status" value="1"/>
</dbReference>
<dbReference type="GO" id="GO:0016787">
    <property type="term" value="F:hydrolase activity"/>
    <property type="evidence" value="ECO:0007669"/>
    <property type="project" value="UniProtKB-KW"/>
</dbReference>
<organism evidence="7 8">
    <name type="scientific">Candidatus Thiodictyon syntrophicum</name>
    <dbReference type="NCBI Taxonomy" id="1166950"/>
    <lineage>
        <taxon>Bacteria</taxon>
        <taxon>Pseudomonadati</taxon>
        <taxon>Pseudomonadota</taxon>
        <taxon>Gammaproteobacteria</taxon>
        <taxon>Chromatiales</taxon>
        <taxon>Chromatiaceae</taxon>
        <taxon>Thiodictyon</taxon>
    </lineage>
</organism>
<dbReference type="GO" id="GO:0000287">
    <property type="term" value="F:magnesium ion binding"/>
    <property type="evidence" value="ECO:0007669"/>
    <property type="project" value="UniProtKB-UniRule"/>
</dbReference>
<protein>
    <recommendedName>
        <fullName evidence="5">Ribonuclease VapC</fullName>
        <shortName evidence="5">RNase VapC</shortName>
        <ecNumber evidence="5">3.1.-.-</ecNumber>
    </recommendedName>
    <alternativeName>
        <fullName evidence="5">Toxin VapC</fullName>
    </alternativeName>
</protein>
<gene>
    <name evidence="5" type="primary">vapC</name>
    <name evidence="7" type="ORF">THSYN_27845</name>
</gene>
<dbReference type="Proteomes" id="UP000232638">
    <property type="component" value="Chromosome"/>
</dbReference>
<evidence type="ECO:0000259" key="6">
    <source>
        <dbReference type="Pfam" id="PF01850"/>
    </source>
</evidence>
<dbReference type="CDD" id="cd09854">
    <property type="entry name" value="PIN_VapC-like"/>
    <property type="match status" value="1"/>
</dbReference>
<evidence type="ECO:0000256" key="2">
    <source>
        <dbReference type="ARBA" id="ARBA00022722"/>
    </source>
</evidence>
<keyword evidence="5" id="KW-0800">Toxin</keyword>
<evidence type="ECO:0000256" key="3">
    <source>
        <dbReference type="ARBA" id="ARBA00022723"/>
    </source>
</evidence>
<comment type="function">
    <text evidence="5">Toxic component of a toxin-antitoxin (TA) system. An RNase.</text>
</comment>
<dbReference type="InterPro" id="IPR029060">
    <property type="entry name" value="PIN-like_dom_sf"/>
</dbReference>
<keyword evidence="3 5" id="KW-0479">Metal-binding</keyword>
<dbReference type="EC" id="3.1.-.-" evidence="5"/>
<dbReference type="GO" id="GO:0004540">
    <property type="term" value="F:RNA nuclease activity"/>
    <property type="evidence" value="ECO:0007669"/>
    <property type="project" value="InterPro"/>
</dbReference>
<dbReference type="InterPro" id="IPR002716">
    <property type="entry name" value="PIN_dom"/>
</dbReference>